<dbReference type="STRING" id="47884.SAMN04490203_1027"/>
<evidence type="ECO:0000313" key="2">
    <source>
        <dbReference type="EMBL" id="SEB71884.1"/>
    </source>
</evidence>
<evidence type="ECO:0000313" key="3">
    <source>
        <dbReference type="Proteomes" id="UP000036395"/>
    </source>
</evidence>
<organism evidence="1 3">
    <name type="scientific">Pseudomonas taetrolens</name>
    <dbReference type="NCBI Taxonomy" id="47884"/>
    <lineage>
        <taxon>Bacteria</taxon>
        <taxon>Pseudomonadati</taxon>
        <taxon>Pseudomonadota</taxon>
        <taxon>Gammaproteobacteria</taxon>
        <taxon>Pseudomonadales</taxon>
        <taxon>Pseudomonadaceae</taxon>
        <taxon>Pseudomonas</taxon>
    </lineage>
</organism>
<comment type="caution">
    <text evidence="1">The sequence shown here is derived from an EMBL/GenBank/DDBJ whole genome shotgun (WGS) entry which is preliminary data.</text>
</comment>
<keyword evidence="4" id="KW-1185">Reference proteome</keyword>
<protein>
    <submittedName>
        <fullName evidence="1">Uncharacterized protein</fullName>
    </submittedName>
</protein>
<dbReference type="AlphaFoldDB" id="A0A0J6GWP5"/>
<gene>
    <name evidence="2" type="ORF">SAMN04490203_1027</name>
    <name evidence="1" type="ORF">TU78_01485</name>
</gene>
<dbReference type="Proteomes" id="UP000183155">
    <property type="component" value="Unassembled WGS sequence"/>
</dbReference>
<evidence type="ECO:0000313" key="1">
    <source>
        <dbReference type="EMBL" id="KMM86688.1"/>
    </source>
</evidence>
<dbReference type="PATRIC" id="fig|47884.3.peg.693"/>
<dbReference type="RefSeq" id="WP_048378071.1">
    <property type="nucleotide sequence ID" value="NZ_FNRS01000001.1"/>
</dbReference>
<reference evidence="2 4" key="2">
    <citation type="submission" date="2016-10" db="EMBL/GenBank/DDBJ databases">
        <authorList>
            <person name="Varghese N."/>
            <person name="Submissions S."/>
        </authorList>
    </citation>
    <scope>NUCLEOTIDE SEQUENCE [LARGE SCALE GENOMIC DNA]</scope>
    <source>
        <strain evidence="2 4">BS3652</strain>
    </source>
</reference>
<name>A0A0J6GWP5_PSETA</name>
<dbReference type="Proteomes" id="UP000036395">
    <property type="component" value="Unassembled WGS sequence"/>
</dbReference>
<dbReference type="EMBL" id="FNRS01000001">
    <property type="protein sequence ID" value="SEB71884.1"/>
    <property type="molecule type" value="Genomic_DNA"/>
</dbReference>
<dbReference type="EMBL" id="JYLA01000001">
    <property type="protein sequence ID" value="KMM86688.1"/>
    <property type="molecule type" value="Genomic_DNA"/>
</dbReference>
<sequence>MPLQHPLYDNPDMLWAPDYGLGKSSPRTHGELKATLLDRSSFVAEEMTFASSHKKIIITAESGSFGAKDYRAISFTLAVDIDSGIYLFNPQDHGRGPIQAMSYIECVEMEGRTFYHLNQAAVGTLHLSVIESCYSARLFTLDALDHKGECLEVCGDFKITPPHATFC</sequence>
<evidence type="ECO:0000313" key="4">
    <source>
        <dbReference type="Proteomes" id="UP000183155"/>
    </source>
</evidence>
<accession>A0A0J6GWP5</accession>
<reference evidence="1 3" key="1">
    <citation type="submission" date="2015-02" db="EMBL/GenBank/DDBJ databases">
        <title>Pseudomonas helleri sp. nov. and Pseudomonas weihenstephanensis sp. nov., isolated from raw cows milk.</title>
        <authorList>
            <person name="von Neubeck M."/>
            <person name="Huptas C."/>
            <person name="Wenning M."/>
            <person name="Scherer S."/>
        </authorList>
    </citation>
    <scope>NUCLEOTIDE SEQUENCE [LARGE SCALE GENOMIC DNA]</scope>
    <source>
        <strain evidence="1 3">DSM 21104</strain>
    </source>
</reference>
<proteinExistence type="predicted"/>